<keyword evidence="2" id="KW-1185">Reference proteome</keyword>
<sequence>MCYCKVMPKLANFQPFWWLCSSSKEVTFRGDWRRHGSYSQFALTCQIFYGVQRQSLPRSTSTWMTTTSVTPTRGTWSTLNTTPIASQ</sequence>
<dbReference type="EnsemblPlants" id="TuG1812G0400001009.01.T01">
    <property type="protein sequence ID" value="TuG1812G0400001009.01.T01"/>
    <property type="gene ID" value="TuG1812G0400001009.01"/>
</dbReference>
<dbReference type="AlphaFoldDB" id="A0A8R7U402"/>
<reference evidence="2" key="1">
    <citation type="journal article" date="2013" name="Nature">
        <title>Draft genome of the wheat A-genome progenitor Triticum urartu.</title>
        <authorList>
            <person name="Ling H.Q."/>
            <person name="Zhao S."/>
            <person name="Liu D."/>
            <person name="Wang J."/>
            <person name="Sun H."/>
            <person name="Zhang C."/>
            <person name="Fan H."/>
            <person name="Li D."/>
            <person name="Dong L."/>
            <person name="Tao Y."/>
            <person name="Gao C."/>
            <person name="Wu H."/>
            <person name="Li Y."/>
            <person name="Cui Y."/>
            <person name="Guo X."/>
            <person name="Zheng S."/>
            <person name="Wang B."/>
            <person name="Yu K."/>
            <person name="Liang Q."/>
            <person name="Yang W."/>
            <person name="Lou X."/>
            <person name="Chen J."/>
            <person name="Feng M."/>
            <person name="Jian J."/>
            <person name="Zhang X."/>
            <person name="Luo G."/>
            <person name="Jiang Y."/>
            <person name="Liu J."/>
            <person name="Wang Z."/>
            <person name="Sha Y."/>
            <person name="Zhang B."/>
            <person name="Wu H."/>
            <person name="Tang D."/>
            <person name="Shen Q."/>
            <person name="Xue P."/>
            <person name="Zou S."/>
            <person name="Wang X."/>
            <person name="Liu X."/>
            <person name="Wang F."/>
            <person name="Yang Y."/>
            <person name="An X."/>
            <person name="Dong Z."/>
            <person name="Zhang K."/>
            <person name="Zhang X."/>
            <person name="Luo M.C."/>
            <person name="Dvorak J."/>
            <person name="Tong Y."/>
            <person name="Wang J."/>
            <person name="Yang H."/>
            <person name="Li Z."/>
            <person name="Wang D."/>
            <person name="Zhang A."/>
            <person name="Wang J."/>
        </authorList>
    </citation>
    <scope>NUCLEOTIDE SEQUENCE</scope>
    <source>
        <strain evidence="2">cv. G1812</strain>
    </source>
</reference>
<reference evidence="1" key="3">
    <citation type="submission" date="2022-06" db="UniProtKB">
        <authorList>
            <consortium name="EnsemblPlants"/>
        </authorList>
    </citation>
    <scope>IDENTIFICATION</scope>
</reference>
<evidence type="ECO:0000313" key="2">
    <source>
        <dbReference type="Proteomes" id="UP000015106"/>
    </source>
</evidence>
<accession>A0A8R7U402</accession>
<proteinExistence type="predicted"/>
<dbReference type="Proteomes" id="UP000015106">
    <property type="component" value="Chromosome 4"/>
</dbReference>
<dbReference type="Gramene" id="TuG1812G0400001009.01.T01">
    <property type="protein sequence ID" value="TuG1812G0400001009.01.T01"/>
    <property type="gene ID" value="TuG1812G0400001009.01"/>
</dbReference>
<organism evidence="1 2">
    <name type="scientific">Triticum urartu</name>
    <name type="common">Red wild einkorn</name>
    <name type="synonym">Crithodium urartu</name>
    <dbReference type="NCBI Taxonomy" id="4572"/>
    <lineage>
        <taxon>Eukaryota</taxon>
        <taxon>Viridiplantae</taxon>
        <taxon>Streptophyta</taxon>
        <taxon>Embryophyta</taxon>
        <taxon>Tracheophyta</taxon>
        <taxon>Spermatophyta</taxon>
        <taxon>Magnoliopsida</taxon>
        <taxon>Liliopsida</taxon>
        <taxon>Poales</taxon>
        <taxon>Poaceae</taxon>
        <taxon>BOP clade</taxon>
        <taxon>Pooideae</taxon>
        <taxon>Triticodae</taxon>
        <taxon>Triticeae</taxon>
        <taxon>Triticinae</taxon>
        <taxon>Triticum</taxon>
    </lineage>
</organism>
<name>A0A8R7U402_TRIUA</name>
<reference evidence="1" key="2">
    <citation type="submission" date="2018-03" db="EMBL/GenBank/DDBJ databases">
        <title>The Triticum urartu genome reveals the dynamic nature of wheat genome evolution.</title>
        <authorList>
            <person name="Ling H."/>
            <person name="Ma B."/>
            <person name="Shi X."/>
            <person name="Liu H."/>
            <person name="Dong L."/>
            <person name="Sun H."/>
            <person name="Cao Y."/>
            <person name="Gao Q."/>
            <person name="Zheng S."/>
            <person name="Li Y."/>
            <person name="Yu Y."/>
            <person name="Du H."/>
            <person name="Qi M."/>
            <person name="Li Y."/>
            <person name="Yu H."/>
            <person name="Cui Y."/>
            <person name="Wang N."/>
            <person name="Chen C."/>
            <person name="Wu H."/>
            <person name="Zhao Y."/>
            <person name="Zhang J."/>
            <person name="Li Y."/>
            <person name="Zhou W."/>
            <person name="Zhang B."/>
            <person name="Hu W."/>
            <person name="Eijk M."/>
            <person name="Tang J."/>
            <person name="Witsenboer H."/>
            <person name="Zhao S."/>
            <person name="Li Z."/>
            <person name="Zhang A."/>
            <person name="Wang D."/>
            <person name="Liang C."/>
        </authorList>
    </citation>
    <scope>NUCLEOTIDE SEQUENCE [LARGE SCALE GENOMIC DNA]</scope>
    <source>
        <strain evidence="1">cv. G1812</strain>
    </source>
</reference>
<protein>
    <submittedName>
        <fullName evidence="1">Uncharacterized protein</fullName>
    </submittedName>
</protein>
<evidence type="ECO:0000313" key="1">
    <source>
        <dbReference type="EnsemblPlants" id="TuG1812G0400001009.01.T01"/>
    </source>
</evidence>